<proteinExistence type="predicted"/>
<evidence type="ECO:0000313" key="2">
    <source>
        <dbReference type="Proteomes" id="UP000092634"/>
    </source>
</evidence>
<dbReference type="EMBL" id="MAQB02000004">
    <property type="protein sequence ID" value="OFJ47565.1"/>
    <property type="molecule type" value="Genomic_DNA"/>
</dbReference>
<sequence>MTDKKQAVTVAQLTIKGNHGKNAIDALLLETRRRQRRKTDLSEFDTTLKEMMDLDISLPVILTWLEKQEKQTTLPALRRYIRRVFGEEFYDRFLLRNGWQRTKQEEKKRVLQPIQ</sequence>
<evidence type="ECO:0000313" key="1">
    <source>
        <dbReference type="EMBL" id="OFJ47565.1"/>
    </source>
</evidence>
<protein>
    <submittedName>
        <fullName evidence="1">Uncharacterized protein</fullName>
    </submittedName>
</protein>
<dbReference type="AlphaFoldDB" id="A0A1E8PMZ5"/>
<gene>
    <name evidence="1" type="ORF">BA896_023155</name>
</gene>
<name>A0A1E8PMZ5_9BURK</name>
<accession>A0A1E8PMZ5</accession>
<comment type="caution">
    <text evidence="1">The sequence shown here is derived from an EMBL/GenBank/DDBJ whole genome shotgun (WGS) entry which is preliminary data.</text>
</comment>
<reference evidence="1 2" key="1">
    <citation type="submission" date="2016-10" db="EMBL/GenBank/DDBJ databases">
        <title>Updated version of Genome Assembly of Janthinobacterium lividum ERGS5:01.</title>
        <authorList>
            <person name="Kumar R."/>
            <person name="Acharya V."/>
            <person name="Singh D."/>
        </authorList>
    </citation>
    <scope>NUCLEOTIDE SEQUENCE [LARGE SCALE GENOMIC DNA]</scope>
    <source>
        <strain evidence="1 2">ERGS5:01</strain>
    </source>
</reference>
<organism evidence="1 2">
    <name type="scientific">Janthinobacterium lividum</name>
    <dbReference type="NCBI Taxonomy" id="29581"/>
    <lineage>
        <taxon>Bacteria</taxon>
        <taxon>Pseudomonadati</taxon>
        <taxon>Pseudomonadota</taxon>
        <taxon>Betaproteobacteria</taxon>
        <taxon>Burkholderiales</taxon>
        <taxon>Oxalobacteraceae</taxon>
        <taxon>Janthinobacterium</taxon>
    </lineage>
</organism>
<dbReference type="Proteomes" id="UP000092634">
    <property type="component" value="Unassembled WGS sequence"/>
</dbReference>